<evidence type="ECO:0000256" key="1">
    <source>
        <dbReference type="SAM" id="Coils"/>
    </source>
</evidence>
<feature type="compositionally biased region" description="Basic and acidic residues" evidence="2">
    <location>
        <begin position="487"/>
        <end position="498"/>
    </location>
</feature>
<accession>A0A0B1PCU8</accession>
<dbReference type="GO" id="GO:0005783">
    <property type="term" value="C:endoplasmic reticulum"/>
    <property type="evidence" value="ECO:0007669"/>
    <property type="project" value="TreeGrafter"/>
</dbReference>
<dbReference type="AlphaFoldDB" id="A0A0B1PCU8"/>
<dbReference type="EMBL" id="JNVN01000849">
    <property type="protein sequence ID" value="KHJ34484.1"/>
    <property type="molecule type" value="Genomic_DNA"/>
</dbReference>
<reference evidence="3 4" key="1">
    <citation type="journal article" date="2014" name="BMC Genomics">
        <title>Adaptive genomic structural variation in the grape powdery mildew pathogen, Erysiphe necator.</title>
        <authorList>
            <person name="Jones L."/>
            <person name="Riaz S."/>
            <person name="Morales-Cruz A."/>
            <person name="Amrine K.C."/>
            <person name="McGuire B."/>
            <person name="Gubler W.D."/>
            <person name="Walker M.A."/>
            <person name="Cantu D."/>
        </authorList>
    </citation>
    <scope>NUCLEOTIDE SEQUENCE [LARGE SCALE GENOMIC DNA]</scope>
    <source>
        <strain evidence="4">c</strain>
    </source>
</reference>
<protein>
    <submittedName>
        <fullName evidence="3">Putative nuclear segregation protein</fullName>
    </submittedName>
</protein>
<feature type="coiled-coil region" evidence="1">
    <location>
        <begin position="162"/>
        <end position="292"/>
    </location>
</feature>
<dbReference type="HOGENOM" id="CLU_023943_1_0_1"/>
<dbReference type="GO" id="GO:0003729">
    <property type="term" value="F:mRNA binding"/>
    <property type="evidence" value="ECO:0007669"/>
    <property type="project" value="TreeGrafter"/>
</dbReference>
<dbReference type="PANTHER" id="PTHR31027">
    <property type="entry name" value="NUCLEAR SEGREGATION PROTEIN BFR1"/>
    <property type="match status" value="1"/>
</dbReference>
<evidence type="ECO:0000313" key="3">
    <source>
        <dbReference type="EMBL" id="KHJ34484.1"/>
    </source>
</evidence>
<evidence type="ECO:0000313" key="4">
    <source>
        <dbReference type="Proteomes" id="UP000030854"/>
    </source>
</evidence>
<dbReference type="GO" id="GO:0008298">
    <property type="term" value="P:intracellular mRNA localization"/>
    <property type="evidence" value="ECO:0007669"/>
    <property type="project" value="TreeGrafter"/>
</dbReference>
<feature type="region of interest" description="Disordered" evidence="2">
    <location>
        <begin position="355"/>
        <end position="376"/>
    </location>
</feature>
<dbReference type="STRING" id="52586.A0A0B1PCU8"/>
<name>A0A0B1PCU8_UNCNE</name>
<keyword evidence="4" id="KW-1185">Reference proteome</keyword>
<gene>
    <name evidence="3" type="ORF">EV44_g1830</name>
</gene>
<organism evidence="3 4">
    <name type="scientific">Uncinula necator</name>
    <name type="common">Grape powdery mildew</name>
    <dbReference type="NCBI Taxonomy" id="52586"/>
    <lineage>
        <taxon>Eukaryota</taxon>
        <taxon>Fungi</taxon>
        <taxon>Dikarya</taxon>
        <taxon>Ascomycota</taxon>
        <taxon>Pezizomycotina</taxon>
        <taxon>Leotiomycetes</taxon>
        <taxon>Erysiphales</taxon>
        <taxon>Erysiphaceae</taxon>
        <taxon>Erysiphe</taxon>
    </lineage>
</organism>
<sequence length="498" mass="57588">MTTQALNELKLPVRPEKPDEEVYKARLKKAEKEHSDSVLKFNVVKNKLENAISSSSDSPLAKRRTELINQLKDIREKQNSGTSSRNKILDQIKREDAHIKELLSQQKTARTRVNFKSVDDLEREIDRLHKQINTGTMKIVDEKKALDTISLLHKQRKNFSGFEESQKNIDAKRKVIKQLREQLEDPESKALSEKYNKIQAELDAVKAEQDEMYNNISNLRDEKKKLQNIQQTKFLAMKEIKDNYYEQNQAVQKWEYEARQRARERKKAEEERFQLEKKKARAQQILDEASDKAYLEEIRRAHSLLRFLDPSYLSEKPPPLKTTSKLHALPMRQIDIPEIKGVRIAKKEVDDYFPGTGGKKGKKAKKLASKETSVPTKYSCPPAVMEDCAFLEIDPPMSSADIPTVKDKVLAKLNYWKTNQEVETERNIANARKEVERLETEQSLSLNSPTSEQSTKDNSVNNKTTTLNIKNEDLKSKVLEQNTQPDVETKKQDISLDN</sequence>
<dbReference type="InterPro" id="IPR039604">
    <property type="entry name" value="Bfr1"/>
</dbReference>
<evidence type="ECO:0000256" key="2">
    <source>
        <dbReference type="SAM" id="MobiDB-lite"/>
    </source>
</evidence>
<dbReference type="GO" id="GO:1990904">
    <property type="term" value="C:ribonucleoprotein complex"/>
    <property type="evidence" value="ECO:0007669"/>
    <property type="project" value="TreeGrafter"/>
</dbReference>
<keyword evidence="1" id="KW-0175">Coiled coil</keyword>
<dbReference type="PANTHER" id="PTHR31027:SF2">
    <property type="entry name" value="LEBERCILIN DOMAIN-CONTAINING PROTEIN"/>
    <property type="match status" value="1"/>
</dbReference>
<proteinExistence type="predicted"/>
<dbReference type="Proteomes" id="UP000030854">
    <property type="component" value="Unassembled WGS sequence"/>
</dbReference>
<feature type="region of interest" description="Disordered" evidence="2">
    <location>
        <begin position="436"/>
        <end position="498"/>
    </location>
</feature>
<comment type="caution">
    <text evidence="3">The sequence shown here is derived from an EMBL/GenBank/DDBJ whole genome shotgun (WGS) entry which is preliminary data.</text>
</comment>
<dbReference type="GO" id="GO:0042175">
    <property type="term" value="C:nuclear outer membrane-endoplasmic reticulum membrane network"/>
    <property type="evidence" value="ECO:0007669"/>
    <property type="project" value="TreeGrafter"/>
</dbReference>
<dbReference type="OMA" id="AHWKEDQ"/>
<feature type="compositionally biased region" description="Polar residues" evidence="2">
    <location>
        <begin position="441"/>
        <end position="469"/>
    </location>
</feature>